<name>A0A0G0BV98_9BACT</name>
<dbReference type="InterPro" id="IPR000160">
    <property type="entry name" value="GGDEF_dom"/>
</dbReference>
<proteinExistence type="predicted"/>
<evidence type="ECO:0000313" key="2">
    <source>
        <dbReference type="EMBL" id="KKP73208.1"/>
    </source>
</evidence>
<reference evidence="2 3" key="1">
    <citation type="journal article" date="2015" name="Nature">
        <title>rRNA introns, odd ribosomes, and small enigmatic genomes across a large radiation of phyla.</title>
        <authorList>
            <person name="Brown C.T."/>
            <person name="Hug L.A."/>
            <person name="Thomas B.C."/>
            <person name="Sharon I."/>
            <person name="Castelle C.J."/>
            <person name="Singh A."/>
            <person name="Wilkins M.J."/>
            <person name="Williams K.H."/>
            <person name="Banfield J.F."/>
        </authorList>
    </citation>
    <scope>NUCLEOTIDE SEQUENCE [LARGE SCALE GENOMIC DNA]</scope>
</reference>
<comment type="caution">
    <text evidence="2">The sequence shown here is derived from an EMBL/GenBank/DDBJ whole genome shotgun (WGS) entry which is preliminary data.</text>
</comment>
<evidence type="ECO:0000313" key="3">
    <source>
        <dbReference type="Proteomes" id="UP000034457"/>
    </source>
</evidence>
<dbReference type="Proteomes" id="UP000034457">
    <property type="component" value="Unassembled WGS sequence"/>
</dbReference>
<protein>
    <recommendedName>
        <fullName evidence="1">GGDEF domain-containing protein</fullName>
    </recommendedName>
</protein>
<dbReference type="AlphaFoldDB" id="A0A0G0BV98"/>
<accession>A0A0G0BV98</accession>
<organism evidence="2 3">
    <name type="scientific">Candidatus Roizmanbacteria bacterium GW2011_GWA2_35_19</name>
    <dbReference type="NCBI Taxonomy" id="1618478"/>
    <lineage>
        <taxon>Bacteria</taxon>
        <taxon>Candidatus Roizmaniibacteriota</taxon>
    </lineage>
</organism>
<dbReference type="EMBL" id="LBQC01000006">
    <property type="protein sequence ID" value="KKP73208.1"/>
    <property type="molecule type" value="Genomic_DNA"/>
</dbReference>
<evidence type="ECO:0000259" key="1">
    <source>
        <dbReference type="PROSITE" id="PS50887"/>
    </source>
</evidence>
<feature type="domain" description="GGDEF" evidence="1">
    <location>
        <begin position="82"/>
        <end position="161"/>
    </location>
</feature>
<gene>
    <name evidence="2" type="ORF">UR68_C0006G0025</name>
</gene>
<dbReference type="STRING" id="1618478.UR68_C0006G0025"/>
<sequence>MTGPLNPLIESSRKSRIEFHKILLEEMIPKLSEQMIYDKGLDTRRRFNFRGKTLEEKQVKIFNRSAFIATNVDHIKNEPTSTDLAFLAFDIAGLREADKAEDGEGNKAADLMLNRIAYATNITLEKYRKENLDLAISFGRYGGDEFMISVLVLIAKKKSKA</sequence>
<dbReference type="PROSITE" id="PS50887">
    <property type="entry name" value="GGDEF"/>
    <property type="match status" value="1"/>
</dbReference>